<sequence length="128" mass="13671">MRLGSWWVGRALTSPCGFGCGLSASASLIGRPWCSGWSLTMGRPPACLTSSWSPCMRLLPGFPLALLAVWVRCCGCKLAADHSSMAPNGGPIPPKKKPPGVGRSRRGFPDVSSLPRLGTRRKRVRRGP</sequence>
<feature type="region of interest" description="Disordered" evidence="1">
    <location>
        <begin position="82"/>
        <end position="128"/>
    </location>
</feature>
<feature type="compositionally biased region" description="Basic residues" evidence="1">
    <location>
        <begin position="94"/>
        <end position="106"/>
    </location>
</feature>
<keyword evidence="2" id="KW-0614">Plasmid</keyword>
<protein>
    <submittedName>
        <fullName evidence="2">Uncharacterized protein</fullName>
    </submittedName>
</protein>
<name>A0A346FPY1_THESC</name>
<accession>A0A346FPY1</accession>
<dbReference type="EMBL" id="MH325194">
    <property type="protein sequence ID" value="AXN72338.1"/>
    <property type="molecule type" value="Genomic_DNA"/>
</dbReference>
<geneLocation type="plasmid" evidence="2">
    <name>pHIG22</name>
</geneLocation>
<feature type="compositionally biased region" description="Basic residues" evidence="1">
    <location>
        <begin position="118"/>
        <end position="128"/>
    </location>
</feature>
<evidence type="ECO:0000256" key="1">
    <source>
        <dbReference type="SAM" id="MobiDB-lite"/>
    </source>
</evidence>
<evidence type="ECO:0000313" key="2">
    <source>
        <dbReference type="EMBL" id="AXN72338.1"/>
    </source>
</evidence>
<dbReference type="AlphaFoldDB" id="A0A346FPY1"/>
<proteinExistence type="predicted"/>
<reference evidence="2" key="1">
    <citation type="journal article" date="2018" name="Gene">
        <title>A novel cryptic and theta type plasmid (pHIG22) from Thermus scodotuctus sp. K6.</title>
        <authorList>
            <person name="Guler H.I."/>
            <person name="Ceylan E."/>
            <person name="Canakci S."/>
            <person name="Belduz A.O."/>
        </authorList>
    </citation>
    <scope>NUCLEOTIDE SEQUENCE</scope>
    <source>
        <strain evidence="2">K6</strain>
        <plasmid evidence="2">pHIG22</plasmid>
    </source>
</reference>
<organism evidence="2">
    <name type="scientific">Thermus scotoductus</name>
    <dbReference type="NCBI Taxonomy" id="37636"/>
    <lineage>
        <taxon>Bacteria</taxon>
        <taxon>Thermotogati</taxon>
        <taxon>Deinococcota</taxon>
        <taxon>Deinococci</taxon>
        <taxon>Thermales</taxon>
        <taxon>Thermaceae</taxon>
        <taxon>Thermus</taxon>
    </lineage>
</organism>